<dbReference type="InterPro" id="IPR045851">
    <property type="entry name" value="AMP-bd_C_sf"/>
</dbReference>
<feature type="region of interest" description="Disordered" evidence="4">
    <location>
        <begin position="1129"/>
        <end position="1162"/>
    </location>
</feature>
<feature type="domain" description="Carrier" evidence="5">
    <location>
        <begin position="1059"/>
        <end position="1134"/>
    </location>
</feature>
<keyword evidence="2" id="KW-0596">Phosphopantetheine</keyword>
<evidence type="ECO:0000256" key="2">
    <source>
        <dbReference type="ARBA" id="ARBA00022450"/>
    </source>
</evidence>
<dbReference type="InterPro" id="IPR020845">
    <property type="entry name" value="AMP-binding_CS"/>
</dbReference>
<protein>
    <submittedName>
        <fullName evidence="6">Amino acid adenylation domain-containing protein</fullName>
    </submittedName>
</protein>
<feature type="compositionally biased region" description="Basic and acidic residues" evidence="4">
    <location>
        <begin position="1142"/>
        <end position="1154"/>
    </location>
</feature>
<gene>
    <name evidence="6" type="ORF">H4W81_004741</name>
</gene>
<dbReference type="InterPro" id="IPR025110">
    <property type="entry name" value="AMP-bd_C"/>
</dbReference>
<accession>A0ABR9KIW6</accession>
<dbReference type="RefSeq" id="WP_192776793.1">
    <property type="nucleotide sequence ID" value="NZ_BAAASY010000030.1"/>
</dbReference>
<dbReference type="CDD" id="cd05930">
    <property type="entry name" value="A_NRPS"/>
    <property type="match status" value="1"/>
</dbReference>
<dbReference type="Pfam" id="PF00550">
    <property type="entry name" value="PP-binding"/>
    <property type="match status" value="2"/>
</dbReference>
<keyword evidence="7" id="KW-1185">Reference proteome</keyword>
<dbReference type="Pfam" id="PF13193">
    <property type="entry name" value="AMP-binding_C"/>
    <property type="match status" value="1"/>
</dbReference>
<comment type="caution">
    <text evidence="6">The sequence shown here is derived from an EMBL/GenBank/DDBJ whole genome shotgun (WGS) entry which is preliminary data.</text>
</comment>
<proteinExistence type="predicted"/>
<evidence type="ECO:0000259" key="5">
    <source>
        <dbReference type="PROSITE" id="PS50075"/>
    </source>
</evidence>
<name>A0ABR9KIW6_9ACTN</name>
<dbReference type="Proteomes" id="UP000661607">
    <property type="component" value="Unassembled WGS sequence"/>
</dbReference>
<dbReference type="Pfam" id="PF00501">
    <property type="entry name" value="AMP-binding"/>
    <property type="match status" value="1"/>
</dbReference>
<dbReference type="InterPro" id="IPR020806">
    <property type="entry name" value="PKS_PP-bd"/>
</dbReference>
<dbReference type="InterPro" id="IPR023213">
    <property type="entry name" value="CAT-like_dom_sf"/>
</dbReference>
<reference evidence="6 7" key="1">
    <citation type="submission" date="2020-10" db="EMBL/GenBank/DDBJ databases">
        <title>Sequencing the genomes of 1000 actinobacteria strains.</title>
        <authorList>
            <person name="Klenk H.-P."/>
        </authorList>
    </citation>
    <scope>NUCLEOTIDE SEQUENCE [LARGE SCALE GENOMIC DNA]</scope>
    <source>
        <strain evidence="6 7">DSM 43748</strain>
    </source>
</reference>
<dbReference type="Gene3D" id="3.30.300.30">
    <property type="match status" value="1"/>
</dbReference>
<dbReference type="EMBL" id="JADBEF010000001">
    <property type="protein sequence ID" value="MBE1561962.1"/>
    <property type="molecule type" value="Genomic_DNA"/>
</dbReference>
<evidence type="ECO:0000256" key="3">
    <source>
        <dbReference type="ARBA" id="ARBA00022553"/>
    </source>
</evidence>
<dbReference type="SUPFAM" id="SSF56801">
    <property type="entry name" value="Acetyl-CoA synthetase-like"/>
    <property type="match status" value="1"/>
</dbReference>
<dbReference type="PANTHER" id="PTHR45527:SF1">
    <property type="entry name" value="FATTY ACID SYNTHASE"/>
    <property type="match status" value="1"/>
</dbReference>
<dbReference type="Gene3D" id="1.10.1200.10">
    <property type="entry name" value="ACP-like"/>
    <property type="match status" value="2"/>
</dbReference>
<dbReference type="PROSITE" id="PS00012">
    <property type="entry name" value="PHOSPHOPANTETHEINE"/>
    <property type="match status" value="1"/>
</dbReference>
<dbReference type="Gene3D" id="3.30.559.30">
    <property type="entry name" value="Nonribosomal peptide synthetase, condensation domain"/>
    <property type="match status" value="1"/>
</dbReference>
<feature type="region of interest" description="Disordered" evidence="4">
    <location>
        <begin position="131"/>
        <end position="159"/>
    </location>
</feature>
<dbReference type="InterPro" id="IPR042099">
    <property type="entry name" value="ANL_N_sf"/>
</dbReference>
<dbReference type="InterPro" id="IPR036736">
    <property type="entry name" value="ACP-like_sf"/>
</dbReference>
<dbReference type="InterPro" id="IPR010071">
    <property type="entry name" value="AA_adenyl_dom"/>
</dbReference>
<dbReference type="SUPFAM" id="SSF52777">
    <property type="entry name" value="CoA-dependent acyltransferases"/>
    <property type="match status" value="2"/>
</dbReference>
<dbReference type="PROSITE" id="PS50075">
    <property type="entry name" value="CARRIER"/>
    <property type="match status" value="2"/>
</dbReference>
<dbReference type="PANTHER" id="PTHR45527">
    <property type="entry name" value="NONRIBOSOMAL PEPTIDE SYNTHETASE"/>
    <property type="match status" value="1"/>
</dbReference>
<evidence type="ECO:0000256" key="1">
    <source>
        <dbReference type="ARBA" id="ARBA00001957"/>
    </source>
</evidence>
<dbReference type="Gene3D" id="3.40.50.12780">
    <property type="entry name" value="N-terminal domain of ligase-like"/>
    <property type="match status" value="1"/>
</dbReference>
<keyword evidence="3" id="KW-0597">Phosphoprotein</keyword>
<feature type="domain" description="Carrier" evidence="5">
    <location>
        <begin position="518"/>
        <end position="595"/>
    </location>
</feature>
<evidence type="ECO:0000313" key="6">
    <source>
        <dbReference type="EMBL" id="MBE1561962.1"/>
    </source>
</evidence>
<dbReference type="PROSITE" id="PS00455">
    <property type="entry name" value="AMP_BINDING"/>
    <property type="match status" value="1"/>
</dbReference>
<dbReference type="InterPro" id="IPR001242">
    <property type="entry name" value="Condensation_dom"/>
</dbReference>
<organism evidence="6 7">
    <name type="scientific">Nonomuraea africana</name>
    <dbReference type="NCBI Taxonomy" id="46171"/>
    <lineage>
        <taxon>Bacteria</taxon>
        <taxon>Bacillati</taxon>
        <taxon>Actinomycetota</taxon>
        <taxon>Actinomycetes</taxon>
        <taxon>Streptosporangiales</taxon>
        <taxon>Streptosporangiaceae</taxon>
        <taxon>Nonomuraea</taxon>
    </lineage>
</organism>
<dbReference type="InterPro" id="IPR006162">
    <property type="entry name" value="Ppantetheine_attach_site"/>
</dbReference>
<dbReference type="SMART" id="SM00823">
    <property type="entry name" value="PKS_PP"/>
    <property type="match status" value="2"/>
</dbReference>
<dbReference type="SUPFAM" id="SSF47336">
    <property type="entry name" value="ACP-like"/>
    <property type="match status" value="2"/>
</dbReference>
<evidence type="ECO:0000313" key="7">
    <source>
        <dbReference type="Proteomes" id="UP000661607"/>
    </source>
</evidence>
<dbReference type="CDD" id="cd19531">
    <property type="entry name" value="LCL_NRPS-like"/>
    <property type="match status" value="1"/>
</dbReference>
<evidence type="ECO:0000256" key="4">
    <source>
        <dbReference type="SAM" id="MobiDB-lite"/>
    </source>
</evidence>
<feature type="compositionally biased region" description="Acidic residues" evidence="4">
    <location>
        <begin position="141"/>
        <end position="153"/>
    </location>
</feature>
<dbReference type="InterPro" id="IPR000873">
    <property type="entry name" value="AMP-dep_synth/lig_dom"/>
</dbReference>
<dbReference type="NCBIfam" id="TIGR01733">
    <property type="entry name" value="AA-adenyl-dom"/>
    <property type="match status" value="1"/>
</dbReference>
<dbReference type="PRINTS" id="PR00154">
    <property type="entry name" value="AMPBINDING"/>
</dbReference>
<comment type="cofactor">
    <cofactor evidence="1">
        <name>pantetheine 4'-phosphate</name>
        <dbReference type="ChEBI" id="CHEBI:47942"/>
    </cofactor>
</comment>
<dbReference type="InterPro" id="IPR020459">
    <property type="entry name" value="AMP-binding"/>
</dbReference>
<dbReference type="InterPro" id="IPR009081">
    <property type="entry name" value="PP-bd_ACP"/>
</dbReference>
<dbReference type="Gene3D" id="3.30.559.10">
    <property type="entry name" value="Chloramphenicol acetyltransferase-like domain"/>
    <property type="match status" value="1"/>
</dbReference>
<dbReference type="Pfam" id="PF00668">
    <property type="entry name" value="Condensation"/>
    <property type="match status" value="1"/>
</dbReference>
<sequence length="1162" mass="124469">MNMPHTLPAPTSLPGLLLEQARRRPEAPAVRQWEETLSFAALAGAARGLAAELRARGVLPEHRVGVCLRRRPSMVTGVLGVLLSGGAYVPLDPEGPAARRAEIIRDAGIDVVVADEETAALFADPVLVPRAGHAPGTADTERDDTERDDTERDDTERDCPARPENLAYVLYTSGSTGRPKGVMVSHHSLLSYALAFGRFTGAGEDTRSFGFAALGFDVSVLDILVPLAAGGSVQLAGEADRADPVRLQRFAAEHEVTWGCVPVALLPLLDPAGLPAWRTVITGAEAPGPEQVERWSADGRRFLNCYGPTEATVCVTAFEAAGRWERPLPIGRTLDGHRAYVVGDDLRPVGPGVPGELLIGGFGLARGYLGRPALTAERFVPDPWGEPGERLYRTGDLVVRQDDGELMFLGRTDRQVKIRGQRVEIGEVETALRAHHEVAHAVVEAVEGRDGTRLVAFCAPAGSSEEDLLAHCAQRLPAVMVPSRVVLLPSLPLLASGKVDGEALRALLPEGPASAGPAPETTLERQVAAVWARVLGVPVEKVGMDDDFFASGGHSISAMRLVSAIRSELDRPVAAEDVFAGRTVAGLVAAIERSAPGADPLPHASPPTLSAAQHRLWFVDKLAPDSAAYNIALAERLRGPLDVEALRGALASVAARHEVLRWRIPDARGVPYVEVDPPGAVPLPVEDLSHDDGREERLRQVLEAEASHRFDLAEGPLWQARLVRLAPQEHVLALTFHHAVFDGWSQRPFLDDLARAYRDPALGETPAGFADYAVWRAARDARRGTADLAWWKAHLSGVPATLELPADRPRPPVQTYTGAQASRTLPAAASAAVRALAATLGTTAPTVLLAAFGEVLRRVTGRDDLVIGTPTADRRHDAFHDLVGFFVEVVPLRLRMGREQSFAARVRDCAEEFLAVLARPGATLERMVEALALPRDPSRAPLVQVLFNVYNFPEPHLDLPGVAAERVEPGLAGSPFDLTVYVVDRDGGYAVDCVYNPDLFAAERIEALLAAYMTLLEAAAKAPERPVAEHPVPGLSALAAGVSQAPAPPRATGGGGAVSPVTATEHLVAGVWREVLGRAAVGATDNFFDVGGTSLTLVVVQDRLAELTGRRLSVVDLFQHTTVRALAGHLDGDTGRPILNRADQRAEARRQRTDQRRKRGRQ</sequence>